<keyword evidence="6 14" id="KW-0732">Signal</keyword>
<evidence type="ECO:0000256" key="8">
    <source>
        <dbReference type="ARBA" id="ARBA00023077"/>
    </source>
</evidence>
<evidence type="ECO:0000256" key="14">
    <source>
        <dbReference type="SAM" id="SignalP"/>
    </source>
</evidence>
<keyword evidence="11 12" id="KW-0998">Cell outer membrane</keyword>
<dbReference type="NCBIfam" id="TIGR01783">
    <property type="entry name" value="TonB-siderophor"/>
    <property type="match status" value="1"/>
</dbReference>
<feature type="signal peptide" evidence="14">
    <location>
        <begin position="1"/>
        <end position="35"/>
    </location>
</feature>
<dbReference type="PROSITE" id="PS52016">
    <property type="entry name" value="TONB_DEPENDENT_REC_3"/>
    <property type="match status" value="1"/>
</dbReference>
<dbReference type="OrthoDB" id="9760333at2"/>
<feature type="domain" description="TonB-dependent receptor-like beta-barrel" evidence="15">
    <location>
        <begin position="251"/>
        <end position="694"/>
    </location>
</feature>
<dbReference type="GO" id="GO:0015891">
    <property type="term" value="P:siderophore transport"/>
    <property type="evidence" value="ECO:0007669"/>
    <property type="project" value="InterPro"/>
</dbReference>
<dbReference type="Gene3D" id="2.40.170.20">
    <property type="entry name" value="TonB-dependent receptor, beta-barrel domain"/>
    <property type="match status" value="1"/>
</dbReference>
<dbReference type="FunFam" id="2.170.130.10:FF:000001">
    <property type="entry name" value="Catecholate siderophore TonB-dependent receptor"/>
    <property type="match status" value="1"/>
</dbReference>
<dbReference type="Pfam" id="PF07715">
    <property type="entry name" value="Plug"/>
    <property type="match status" value="1"/>
</dbReference>
<evidence type="ECO:0000256" key="4">
    <source>
        <dbReference type="ARBA" id="ARBA00022452"/>
    </source>
</evidence>
<dbReference type="KEGG" id="spha:D3Y57_19465"/>
<evidence type="ECO:0000313" key="18">
    <source>
        <dbReference type="Proteomes" id="UP000276254"/>
    </source>
</evidence>
<dbReference type="PANTHER" id="PTHR32552:SF83">
    <property type="entry name" value="BLR3904 PROTEIN"/>
    <property type="match status" value="1"/>
</dbReference>
<keyword evidence="18" id="KW-1185">Reference proteome</keyword>
<keyword evidence="3 12" id="KW-0813">Transport</keyword>
<dbReference type="InterPro" id="IPR037066">
    <property type="entry name" value="Plug_dom_sf"/>
</dbReference>
<evidence type="ECO:0000256" key="12">
    <source>
        <dbReference type="PROSITE-ProRule" id="PRU01360"/>
    </source>
</evidence>
<evidence type="ECO:0000256" key="11">
    <source>
        <dbReference type="ARBA" id="ARBA00023237"/>
    </source>
</evidence>
<keyword evidence="9 12" id="KW-0472">Membrane</keyword>
<organism evidence="17 18">
    <name type="scientific">Sphingomonas paeninsulae</name>
    <dbReference type="NCBI Taxonomy" id="2319844"/>
    <lineage>
        <taxon>Bacteria</taxon>
        <taxon>Pseudomonadati</taxon>
        <taxon>Pseudomonadota</taxon>
        <taxon>Alphaproteobacteria</taxon>
        <taxon>Sphingomonadales</taxon>
        <taxon>Sphingomonadaceae</taxon>
        <taxon>Sphingomonas</taxon>
    </lineage>
</organism>
<dbReference type="CDD" id="cd01347">
    <property type="entry name" value="ligand_gated_channel"/>
    <property type="match status" value="1"/>
</dbReference>
<sequence length="729" mass="78201">MIMMGGCKKGNYMSIRFLMSGILLGGALVPSIASAQQPAEDAANTTDANASPIIVTGVRSLTVDKIPEGIAHAPQSITVISHELLEQQATSRVQDALKNVPGITFNAGEGGARGDTVNLRGFPAFNDFFLDGIRDAAIYSRDSFNLESIEVLKGPSAVLFGRGSTGGVVNQVSKAPTLTPLYAATLVGGTNNEVRATADIDQPIGSNAAIRINAMGEHSEVADRDLVRNRRWGIAPSISVGIGGPDTLTIEYLHQEENDIPDVGIPFVNGRPANVSRNFDYGLATDRFKSNVDIATGRYRHEFSNAISISNTLRYADYHFFDRFNGPNFGYVGGNAPGPTTPLDQILVGRDTPSSSGHRTNLTNQADVTANFVTGPISHTLIAGAEFGRERDNTIRYVNPFGAAGETPATPLLAPNPYEMSQIEPGKSRAVTTAFSEAAYIIDTVHLGQLFDLTGGVRFDRFAAHYRPQALVAGVSAASLVPLDHVDNVWSPRASIVFNPSAHQRIYFSYGTSFDPSAEALSLNAKTANLGPVKAKSFELGAKADWLGGRIATTAALFRTEIDNAQVTDPDHPTALVLAGNQRVDGVELGVTGHLTDKWEITAGYTYLDGKTLASTNQATVGKRLANTARNAVNLWTEYEFTEHFELGVGGNYLGKRYSDFAEQAVLPSYVIVDAMGAWSANGHLTLRVNVNNIFNKLAWQNSYYASAEENHVIPAPGRTALFTAAIKY</sequence>
<keyword evidence="5 12" id="KW-0812">Transmembrane</keyword>
<protein>
    <submittedName>
        <fullName evidence="17">TonB-dependent siderophore receptor</fullName>
    </submittedName>
</protein>
<accession>A0A494TPH0</accession>
<evidence type="ECO:0000256" key="7">
    <source>
        <dbReference type="ARBA" id="ARBA00023065"/>
    </source>
</evidence>
<evidence type="ECO:0000256" key="3">
    <source>
        <dbReference type="ARBA" id="ARBA00022448"/>
    </source>
</evidence>
<dbReference type="SUPFAM" id="SSF56935">
    <property type="entry name" value="Porins"/>
    <property type="match status" value="1"/>
</dbReference>
<dbReference type="AlphaFoldDB" id="A0A494TPH0"/>
<dbReference type="EMBL" id="CP032829">
    <property type="protein sequence ID" value="AYJ87706.1"/>
    <property type="molecule type" value="Genomic_DNA"/>
</dbReference>
<dbReference type="InterPro" id="IPR010105">
    <property type="entry name" value="TonB_sidphr_rcpt"/>
</dbReference>
<keyword evidence="8 13" id="KW-0798">TonB box</keyword>
<keyword evidence="7" id="KW-0406">Ion transport</keyword>
<dbReference type="Pfam" id="PF00593">
    <property type="entry name" value="TonB_dep_Rec_b-barrel"/>
    <property type="match status" value="1"/>
</dbReference>
<dbReference type="GO" id="GO:0038023">
    <property type="term" value="F:signaling receptor activity"/>
    <property type="evidence" value="ECO:0007669"/>
    <property type="project" value="InterPro"/>
</dbReference>
<gene>
    <name evidence="17" type="ORF">D3Y57_19465</name>
</gene>
<dbReference type="InterPro" id="IPR012910">
    <property type="entry name" value="Plug_dom"/>
</dbReference>
<evidence type="ECO:0000256" key="9">
    <source>
        <dbReference type="ARBA" id="ARBA00023136"/>
    </source>
</evidence>
<evidence type="ECO:0000256" key="6">
    <source>
        <dbReference type="ARBA" id="ARBA00022729"/>
    </source>
</evidence>
<dbReference type="InterPro" id="IPR036942">
    <property type="entry name" value="Beta-barrel_TonB_sf"/>
</dbReference>
<evidence type="ECO:0000256" key="10">
    <source>
        <dbReference type="ARBA" id="ARBA00023170"/>
    </source>
</evidence>
<keyword evidence="4 12" id="KW-1134">Transmembrane beta strand</keyword>
<dbReference type="GO" id="GO:0009279">
    <property type="term" value="C:cell outer membrane"/>
    <property type="evidence" value="ECO:0007669"/>
    <property type="project" value="UniProtKB-SubCell"/>
</dbReference>
<evidence type="ECO:0000313" key="17">
    <source>
        <dbReference type="EMBL" id="AYJ87706.1"/>
    </source>
</evidence>
<keyword evidence="10 17" id="KW-0675">Receptor</keyword>
<proteinExistence type="inferred from homology"/>
<reference evidence="17 18" key="1">
    <citation type="submission" date="2018-09" db="EMBL/GenBank/DDBJ databases">
        <title>Sphingomonas peninsula sp. nov., isolated from fildes peninsula, Antarctic soil.</title>
        <authorList>
            <person name="Yingchao G."/>
        </authorList>
    </citation>
    <scope>NUCLEOTIDE SEQUENCE [LARGE SCALE GENOMIC DNA]</scope>
    <source>
        <strain evidence="17 18">YZ-8</strain>
    </source>
</reference>
<feature type="domain" description="TonB-dependent receptor plug" evidence="16">
    <location>
        <begin position="72"/>
        <end position="168"/>
    </location>
</feature>
<evidence type="ECO:0000256" key="2">
    <source>
        <dbReference type="ARBA" id="ARBA00009810"/>
    </source>
</evidence>
<name>A0A494TPH0_SPHPE</name>
<evidence type="ECO:0000259" key="15">
    <source>
        <dbReference type="Pfam" id="PF00593"/>
    </source>
</evidence>
<evidence type="ECO:0000256" key="1">
    <source>
        <dbReference type="ARBA" id="ARBA00004571"/>
    </source>
</evidence>
<comment type="similarity">
    <text evidence="2 12 13">Belongs to the TonB-dependent receptor family.</text>
</comment>
<feature type="chain" id="PRO_5019813941" evidence="14">
    <location>
        <begin position="36"/>
        <end position="729"/>
    </location>
</feature>
<dbReference type="InterPro" id="IPR000531">
    <property type="entry name" value="Beta-barrel_TonB"/>
</dbReference>
<dbReference type="InterPro" id="IPR039426">
    <property type="entry name" value="TonB-dep_rcpt-like"/>
</dbReference>
<comment type="subcellular location">
    <subcellularLocation>
        <location evidence="1 12">Cell outer membrane</location>
        <topology evidence="1 12">Multi-pass membrane protein</topology>
    </subcellularLocation>
</comment>
<evidence type="ECO:0000256" key="13">
    <source>
        <dbReference type="RuleBase" id="RU003357"/>
    </source>
</evidence>
<evidence type="ECO:0000259" key="16">
    <source>
        <dbReference type="Pfam" id="PF07715"/>
    </source>
</evidence>
<dbReference type="PANTHER" id="PTHR32552">
    <property type="entry name" value="FERRICHROME IRON RECEPTOR-RELATED"/>
    <property type="match status" value="1"/>
</dbReference>
<dbReference type="GO" id="GO:0015344">
    <property type="term" value="F:siderophore uptake transmembrane transporter activity"/>
    <property type="evidence" value="ECO:0007669"/>
    <property type="project" value="TreeGrafter"/>
</dbReference>
<dbReference type="Proteomes" id="UP000276254">
    <property type="component" value="Chromosome"/>
</dbReference>
<evidence type="ECO:0000256" key="5">
    <source>
        <dbReference type="ARBA" id="ARBA00022692"/>
    </source>
</evidence>
<dbReference type="Gene3D" id="2.170.130.10">
    <property type="entry name" value="TonB-dependent receptor, plug domain"/>
    <property type="match status" value="1"/>
</dbReference>